<sequence length="1073" mass="120433">MEIGFDRVFREQVTDEVVFQRTEEPLLNDVWNGADTCAVVCGAVREKKDAAAASLQRPLEYLFTRIDDATDTAASVLRFKVFLSVLYVHPDQVVDALAPAPRRLQLGSDGAVSPLPSAVQIDSAAEGVDRIADLQPPMRSRTAAPAPMHRVVCLRLERWVRSRKRGLLTPDRDRIALRDMGPPPSELLPESTDDWTVTSSVFRKVNVQLLEANLSSTSNPVADALGAHASAHSHKLHRDVAQTLTSFCRCLQEDGGPFRDAKLTHVLKPVFLQASRCSLTAYVETPSNSYCKSAGPLRFAERALRAVRARQAAPRLETSSIDVSHATDTDPDGAYLLDDGAGFRHESLLLNTSPRRGGGRKRNASFSSMTSSVETKLDRGSDYSRPGTGSSATRAFERSRTRVLDILQDLRQDLQTGDEDAHDGITKSLGQQHQRQQSLPSSPRRCFAEAGTGVGSLDDEDLAASREALRQQLSRFQVEKELLAKIRDGPRALVTDEAKEAVGDLVQRLEDERRQALEKARALMQQVWQLEAEKGDAQRKSRVLQERVDILEADRDAHEAILPQLRAQHEAQVEALKEQHTTTQEQMRRDADARLRKARADVAELAAKTEADRAKVVAQERKRAKEQLEALETRHKEEIKSLRDRAEDREAVFRQRLKETQSEGRKHIEQATLHEIERDRTLREAQDSLADAEAAHRQELDRVRSEIEEERSDMEQFRAEERDRAEQALRDLEMERKLRQEREEAHHAAAAAAQRRISALQDDISRLKASHNSSGAAGPASASTSTTSGSALVARVQQSEELTRLRRALREKDAELQRVLAQLQDERSHRSVLEDDATRYRTQLAARDEENQALKVVSEELSAAHEEACRDLEAAVQRVDLLEREAAGKTHLQADLARAGREVANLRENLEDAQSSLDTQDRRVSAAETRASGLASRLRETERRLEDALVERDRLVEEVEGLRVQVIRAEEEAAQHVRSNEELAVLRERLRAVEATARQDRPQHHYEDHRPLSRETWSRHQGEVRGAASEAASDVEDDPVRDALAQSLRDKEAEVKQLKRRIDALAHTNITFV</sequence>
<gene>
    <name evidence="3" type="ORF">FCC1311_040172</name>
</gene>
<dbReference type="Gene3D" id="1.20.58.1980">
    <property type="match status" value="1"/>
</dbReference>
<protein>
    <submittedName>
        <fullName evidence="3">Kinesin-like protein 5</fullName>
    </submittedName>
</protein>
<evidence type="ECO:0000256" key="1">
    <source>
        <dbReference type="SAM" id="Coils"/>
    </source>
</evidence>
<feature type="region of interest" description="Disordered" evidence="2">
    <location>
        <begin position="349"/>
        <end position="396"/>
    </location>
</feature>
<keyword evidence="1" id="KW-0175">Coiled coil</keyword>
<comment type="caution">
    <text evidence="3">The sequence shown here is derived from an EMBL/GenBank/DDBJ whole genome shotgun (WGS) entry which is preliminary data.</text>
</comment>
<dbReference type="InterPro" id="IPR036961">
    <property type="entry name" value="Kinesin_motor_dom_sf"/>
</dbReference>
<feature type="region of interest" description="Disordered" evidence="2">
    <location>
        <begin position="996"/>
        <end position="1040"/>
    </location>
</feature>
<dbReference type="InParanoid" id="A0A2R5GIU4"/>
<feature type="compositionally biased region" description="Polar residues" evidence="2">
    <location>
        <begin position="364"/>
        <end position="374"/>
    </location>
</feature>
<feature type="compositionally biased region" description="Polar residues" evidence="2">
    <location>
        <begin position="428"/>
        <end position="441"/>
    </location>
</feature>
<name>A0A2R5GIU4_9STRA</name>
<feature type="compositionally biased region" description="Low complexity" evidence="2">
    <location>
        <begin position="770"/>
        <end position="791"/>
    </location>
</feature>
<feature type="compositionally biased region" description="Basic and acidic residues" evidence="2">
    <location>
        <begin position="693"/>
        <end position="706"/>
    </location>
</feature>
<feature type="region of interest" description="Disordered" evidence="2">
    <location>
        <begin position="416"/>
        <end position="444"/>
    </location>
</feature>
<accession>A0A2R5GIU4</accession>
<dbReference type="AlphaFoldDB" id="A0A2R5GIU4"/>
<evidence type="ECO:0000256" key="2">
    <source>
        <dbReference type="SAM" id="MobiDB-lite"/>
    </source>
</evidence>
<keyword evidence="4" id="KW-1185">Reference proteome</keyword>
<proteinExistence type="predicted"/>
<reference evidence="3 4" key="1">
    <citation type="submission" date="2017-12" db="EMBL/GenBank/DDBJ databases">
        <title>Sequencing, de novo assembly and annotation of complete genome of a new Thraustochytrid species, strain FCC1311.</title>
        <authorList>
            <person name="Sedici K."/>
            <person name="Godart F."/>
            <person name="Aiese Cigliano R."/>
            <person name="Sanseverino W."/>
            <person name="Barakat M."/>
            <person name="Ortet P."/>
            <person name="Marechal E."/>
            <person name="Cagnac O."/>
            <person name="Amato A."/>
        </authorList>
    </citation>
    <scope>NUCLEOTIDE SEQUENCE [LARGE SCALE GENOMIC DNA]</scope>
</reference>
<feature type="compositionally biased region" description="Basic and acidic residues" evidence="2">
    <location>
        <begin position="996"/>
        <end position="1023"/>
    </location>
</feature>
<dbReference type="SUPFAM" id="SSF52540">
    <property type="entry name" value="P-loop containing nucleoside triphosphate hydrolases"/>
    <property type="match status" value="1"/>
</dbReference>
<dbReference type="EMBL" id="BEYU01000035">
    <property type="protein sequence ID" value="GBG27794.1"/>
    <property type="molecule type" value="Genomic_DNA"/>
</dbReference>
<feature type="compositionally biased region" description="Basic and acidic residues" evidence="2">
    <location>
        <begin position="713"/>
        <end position="724"/>
    </location>
</feature>
<dbReference type="InterPro" id="IPR027417">
    <property type="entry name" value="P-loop_NTPase"/>
</dbReference>
<dbReference type="Gene3D" id="3.40.850.10">
    <property type="entry name" value="Kinesin motor domain"/>
    <property type="match status" value="1"/>
</dbReference>
<evidence type="ECO:0000313" key="4">
    <source>
        <dbReference type="Proteomes" id="UP000241890"/>
    </source>
</evidence>
<feature type="coiled-coil region" evidence="1">
    <location>
        <begin position="1041"/>
        <end position="1068"/>
    </location>
</feature>
<feature type="region of interest" description="Disordered" evidence="2">
    <location>
        <begin position="768"/>
        <end position="797"/>
    </location>
</feature>
<dbReference type="Proteomes" id="UP000241890">
    <property type="component" value="Unassembled WGS sequence"/>
</dbReference>
<feature type="region of interest" description="Disordered" evidence="2">
    <location>
        <begin position="687"/>
        <end position="724"/>
    </location>
</feature>
<evidence type="ECO:0000313" key="3">
    <source>
        <dbReference type="EMBL" id="GBG27794.1"/>
    </source>
</evidence>
<organism evidence="3 4">
    <name type="scientific">Hondaea fermentalgiana</name>
    <dbReference type="NCBI Taxonomy" id="2315210"/>
    <lineage>
        <taxon>Eukaryota</taxon>
        <taxon>Sar</taxon>
        <taxon>Stramenopiles</taxon>
        <taxon>Bigyra</taxon>
        <taxon>Labyrinthulomycetes</taxon>
        <taxon>Thraustochytrida</taxon>
        <taxon>Thraustochytriidae</taxon>
        <taxon>Hondaea</taxon>
    </lineage>
</organism>